<evidence type="ECO:0000313" key="2">
    <source>
        <dbReference type="EMBL" id="WCR01638.1"/>
    </source>
</evidence>
<gene>
    <name evidence="2" type="ORF">JHX88_11910</name>
    <name evidence="1" type="ORF">SAMN05421772_11133</name>
</gene>
<evidence type="ECO:0000313" key="4">
    <source>
        <dbReference type="Proteomes" id="UP001215549"/>
    </source>
</evidence>
<organism evidence="1 3">
    <name type="scientific">Paracoccus saliphilus</name>
    <dbReference type="NCBI Taxonomy" id="405559"/>
    <lineage>
        <taxon>Bacteria</taxon>
        <taxon>Pseudomonadati</taxon>
        <taxon>Pseudomonadota</taxon>
        <taxon>Alphaproteobacteria</taxon>
        <taxon>Rhodobacterales</taxon>
        <taxon>Paracoccaceae</taxon>
        <taxon>Paracoccus</taxon>
    </lineage>
</organism>
<proteinExistence type="predicted"/>
<name>A0AA45W625_9RHOB</name>
<dbReference type="EMBL" id="CP067140">
    <property type="protein sequence ID" value="WCR01638.1"/>
    <property type="molecule type" value="Genomic_DNA"/>
</dbReference>
<evidence type="ECO:0000313" key="3">
    <source>
        <dbReference type="Proteomes" id="UP000186216"/>
    </source>
</evidence>
<protein>
    <submittedName>
        <fullName evidence="1">Uncharacterized protein</fullName>
    </submittedName>
</protein>
<dbReference type="Proteomes" id="UP000186216">
    <property type="component" value="Unassembled WGS sequence"/>
</dbReference>
<dbReference type="AlphaFoldDB" id="A0AA45W625"/>
<evidence type="ECO:0000313" key="1">
    <source>
        <dbReference type="EMBL" id="SIS98469.1"/>
    </source>
</evidence>
<keyword evidence="4" id="KW-1185">Reference proteome</keyword>
<accession>A0AA45W625</accession>
<dbReference type="Proteomes" id="UP001215549">
    <property type="component" value="Chromosome"/>
</dbReference>
<reference evidence="1 3" key="1">
    <citation type="submission" date="2017-01" db="EMBL/GenBank/DDBJ databases">
        <authorList>
            <person name="Varghese N."/>
            <person name="Submissions S."/>
        </authorList>
    </citation>
    <scope>NUCLEOTIDE SEQUENCE [LARGE SCALE GENOMIC DNA]</scope>
    <source>
        <strain evidence="1 3">DSM 18447</strain>
    </source>
</reference>
<dbReference type="RefSeq" id="WP_076526985.1">
    <property type="nucleotide sequence ID" value="NZ_CP067140.1"/>
</dbReference>
<sequence length="117" mass="12680">MTDITGALHVTHEDRELTLRLTLGGLGKLQRKHGVTIGGLLDEDRDEGELLNFGILVDTISVALQKGMRMEAEEADDLADDLLTADQEIAIRLLNAAFPEAGTRGKGKSTGKSRARR</sequence>
<dbReference type="EMBL" id="FTOU01000011">
    <property type="protein sequence ID" value="SIS98469.1"/>
    <property type="molecule type" value="Genomic_DNA"/>
</dbReference>
<reference evidence="2 4" key="2">
    <citation type="submission" date="2021-01" db="EMBL/GenBank/DDBJ databases">
        <title>Biogeographic distribution of Paracoccus.</title>
        <authorList>
            <person name="Hollensteiner J."/>
            <person name="Leineberger J."/>
            <person name="Brinkhoff T."/>
            <person name="Daniel R."/>
        </authorList>
    </citation>
    <scope>NUCLEOTIDE SEQUENCE [LARGE SCALE GENOMIC DNA]</scope>
    <source>
        <strain evidence="2 4">DSM 18447</strain>
    </source>
</reference>